<dbReference type="GO" id="GO:0006355">
    <property type="term" value="P:regulation of DNA-templated transcription"/>
    <property type="evidence" value="ECO:0007669"/>
    <property type="project" value="UniProtKB-ARBA"/>
</dbReference>
<dbReference type="SUPFAM" id="SSF54909">
    <property type="entry name" value="Dimeric alpha+beta barrel"/>
    <property type="match status" value="1"/>
</dbReference>
<feature type="domain" description="HTH asnC-type" evidence="4">
    <location>
        <begin position="3"/>
        <end position="64"/>
    </location>
</feature>
<reference evidence="6" key="1">
    <citation type="journal article" date="2004" name="Environ. Microbiol.">
        <title>The genome of Desulfotalea psychrophila, a sulfate-reducing bacterium from permanently cold Arctic sediments.</title>
        <authorList>
            <person name="Rabus R."/>
            <person name="Ruepp A."/>
            <person name="Frickey T."/>
            <person name="Rattei T."/>
            <person name="Fartmann B."/>
            <person name="Stark M."/>
            <person name="Bauer M."/>
            <person name="Zibat A."/>
            <person name="Lombardot T."/>
            <person name="Becker I."/>
            <person name="Amann J."/>
            <person name="Gellner K."/>
            <person name="Teeling H."/>
            <person name="Leuschner W.D."/>
            <person name="Gloeckner F.-O."/>
            <person name="Lupas A.N."/>
            <person name="Amann R."/>
            <person name="Klenk H.-P."/>
        </authorList>
    </citation>
    <scope>NUCLEOTIDE SEQUENCE [LARGE SCALE GENOMIC DNA]</scope>
    <source>
        <strain evidence="6">DSM 12343 / LSv54</strain>
    </source>
</reference>
<dbReference type="GO" id="GO:0005829">
    <property type="term" value="C:cytosol"/>
    <property type="evidence" value="ECO:0007669"/>
    <property type="project" value="TreeGrafter"/>
</dbReference>
<accession>Q6ANT7</accession>
<gene>
    <name evidence="5" type="ordered locus">DP1258</name>
</gene>
<dbReference type="CDD" id="cd00090">
    <property type="entry name" value="HTH_ARSR"/>
    <property type="match status" value="1"/>
</dbReference>
<dbReference type="GO" id="GO:0043565">
    <property type="term" value="F:sequence-specific DNA binding"/>
    <property type="evidence" value="ECO:0007669"/>
    <property type="project" value="InterPro"/>
</dbReference>
<dbReference type="InterPro" id="IPR036388">
    <property type="entry name" value="WH-like_DNA-bd_sf"/>
</dbReference>
<dbReference type="STRING" id="177439.DP1258"/>
<dbReference type="InterPro" id="IPR019887">
    <property type="entry name" value="Tscrpt_reg_AsnC/Lrp_C"/>
</dbReference>
<dbReference type="PANTHER" id="PTHR30154">
    <property type="entry name" value="LEUCINE-RESPONSIVE REGULATORY PROTEIN"/>
    <property type="match status" value="1"/>
</dbReference>
<evidence type="ECO:0000256" key="3">
    <source>
        <dbReference type="ARBA" id="ARBA00023163"/>
    </source>
</evidence>
<keyword evidence="6" id="KW-1185">Reference proteome</keyword>
<evidence type="ECO:0000313" key="5">
    <source>
        <dbReference type="EMBL" id="CAG35987.1"/>
    </source>
</evidence>
<dbReference type="SUPFAM" id="SSF46785">
    <property type="entry name" value="Winged helix' DNA-binding domain"/>
    <property type="match status" value="1"/>
</dbReference>
<evidence type="ECO:0000259" key="4">
    <source>
        <dbReference type="PROSITE" id="PS50956"/>
    </source>
</evidence>
<organism evidence="5 6">
    <name type="scientific">Desulfotalea psychrophila (strain LSv54 / DSM 12343)</name>
    <dbReference type="NCBI Taxonomy" id="177439"/>
    <lineage>
        <taxon>Bacteria</taxon>
        <taxon>Pseudomonadati</taxon>
        <taxon>Thermodesulfobacteriota</taxon>
        <taxon>Desulfobulbia</taxon>
        <taxon>Desulfobulbales</taxon>
        <taxon>Desulfocapsaceae</taxon>
        <taxon>Desulfotalea</taxon>
    </lineage>
</organism>
<dbReference type="HOGENOM" id="CLU_091233_0_3_7"/>
<dbReference type="EMBL" id="CR522870">
    <property type="protein sequence ID" value="CAG35987.1"/>
    <property type="molecule type" value="Genomic_DNA"/>
</dbReference>
<dbReference type="InterPro" id="IPR019888">
    <property type="entry name" value="Tscrpt_reg_AsnC-like"/>
</dbReference>
<dbReference type="Gene3D" id="3.30.70.920">
    <property type="match status" value="1"/>
</dbReference>
<dbReference type="Gene3D" id="1.10.10.10">
    <property type="entry name" value="Winged helix-like DNA-binding domain superfamily/Winged helix DNA-binding domain"/>
    <property type="match status" value="1"/>
</dbReference>
<dbReference type="OrthoDB" id="9800326at2"/>
<dbReference type="InterPro" id="IPR036390">
    <property type="entry name" value="WH_DNA-bd_sf"/>
</dbReference>
<dbReference type="KEGG" id="dps:DP1258"/>
<dbReference type="AlphaFoldDB" id="Q6ANT7"/>
<dbReference type="InterPro" id="IPR011008">
    <property type="entry name" value="Dimeric_a/b-barrel"/>
</dbReference>
<keyword evidence="3" id="KW-0804">Transcription</keyword>
<dbReference type="PANTHER" id="PTHR30154:SF34">
    <property type="entry name" value="TRANSCRIPTIONAL REGULATOR AZLB"/>
    <property type="match status" value="1"/>
</dbReference>
<dbReference type="Pfam" id="PF01037">
    <property type="entry name" value="AsnC_trans_reg"/>
    <property type="match status" value="1"/>
</dbReference>
<dbReference type="Proteomes" id="UP000000602">
    <property type="component" value="Chromosome"/>
</dbReference>
<dbReference type="SMART" id="SM00344">
    <property type="entry name" value="HTH_ASNC"/>
    <property type="match status" value="1"/>
</dbReference>
<keyword evidence="1" id="KW-0805">Transcription regulation</keyword>
<name>Q6ANT7_DESPS</name>
<proteinExistence type="predicted"/>
<dbReference type="InterPro" id="IPR000485">
    <property type="entry name" value="AsnC-type_HTH_dom"/>
</dbReference>
<dbReference type="InterPro" id="IPR011991">
    <property type="entry name" value="ArsR-like_HTH"/>
</dbReference>
<dbReference type="RefSeq" id="WP_011188499.1">
    <property type="nucleotide sequence ID" value="NC_006138.1"/>
</dbReference>
<dbReference type="GO" id="GO:0043200">
    <property type="term" value="P:response to amino acid"/>
    <property type="evidence" value="ECO:0007669"/>
    <property type="project" value="TreeGrafter"/>
</dbReference>
<dbReference type="Pfam" id="PF13412">
    <property type="entry name" value="HTH_24"/>
    <property type="match status" value="1"/>
</dbReference>
<evidence type="ECO:0000256" key="2">
    <source>
        <dbReference type="ARBA" id="ARBA00023125"/>
    </source>
</evidence>
<dbReference type="PROSITE" id="PS50956">
    <property type="entry name" value="HTH_ASNC_2"/>
    <property type="match status" value="1"/>
</dbReference>
<dbReference type="eggNOG" id="COG1522">
    <property type="taxonomic scope" value="Bacteria"/>
</dbReference>
<evidence type="ECO:0000313" key="6">
    <source>
        <dbReference type="Proteomes" id="UP000000602"/>
    </source>
</evidence>
<sequence length="156" mass="17249">MHLDKTDRKILNILQGNGRIRNSKLAAEIGISPPAMLERVKRLELSGIITGFTAQVDRDKVGYGLLAIIIVSVNLHQVSSLTAVKEKLKALDYVLECYQLTGDVDFMLKVAVKDMQTYTTFVNTQLSDIPGIQNVKTSFVLETLKSNNAITLAIDE</sequence>
<keyword evidence="2" id="KW-0238">DNA-binding</keyword>
<dbReference type="PRINTS" id="PR00033">
    <property type="entry name" value="HTHASNC"/>
</dbReference>
<evidence type="ECO:0000256" key="1">
    <source>
        <dbReference type="ARBA" id="ARBA00023015"/>
    </source>
</evidence>
<protein>
    <submittedName>
        <fullName evidence="5">Related to transcription regulator (AsnC-family)</fullName>
    </submittedName>
</protein>